<dbReference type="InterPro" id="IPR004210">
    <property type="entry name" value="BESS_motif"/>
</dbReference>
<dbReference type="PROSITE" id="PS51031">
    <property type="entry name" value="BESS"/>
    <property type="match status" value="1"/>
</dbReference>
<organism evidence="4 5">
    <name type="scientific">Cryptolaemus montrouzieri</name>
    <dbReference type="NCBI Taxonomy" id="559131"/>
    <lineage>
        <taxon>Eukaryota</taxon>
        <taxon>Metazoa</taxon>
        <taxon>Ecdysozoa</taxon>
        <taxon>Arthropoda</taxon>
        <taxon>Hexapoda</taxon>
        <taxon>Insecta</taxon>
        <taxon>Pterygota</taxon>
        <taxon>Neoptera</taxon>
        <taxon>Endopterygota</taxon>
        <taxon>Coleoptera</taxon>
        <taxon>Polyphaga</taxon>
        <taxon>Cucujiformia</taxon>
        <taxon>Coccinelloidea</taxon>
        <taxon>Coccinellidae</taxon>
        <taxon>Scymninae</taxon>
        <taxon>Scymnini</taxon>
        <taxon>Cryptolaemus</taxon>
    </lineage>
</organism>
<keyword evidence="1" id="KW-0539">Nucleus</keyword>
<protein>
    <recommendedName>
        <fullName evidence="6">MADF domain-containing protein</fullName>
    </recommendedName>
</protein>
<comment type="caution">
    <text evidence="4">The sequence shown here is derived from an EMBL/GenBank/DDBJ whole genome shotgun (WGS) entry which is preliminary data.</text>
</comment>
<name>A0ABD2NR66_9CUCU</name>
<proteinExistence type="predicted"/>
<feature type="domain" description="MADF" evidence="2">
    <location>
        <begin position="10"/>
        <end position="110"/>
    </location>
</feature>
<dbReference type="Pfam" id="PF10545">
    <property type="entry name" value="MADF_DNA_bdg"/>
    <property type="match status" value="1"/>
</dbReference>
<feature type="domain" description="BESS" evidence="3">
    <location>
        <begin position="174"/>
        <end position="213"/>
    </location>
</feature>
<sequence length="216" mass="25290">MANMEIDNERFIEEVHIRPVLWDISLEEYKDRTKTKAAWTSIVEAIIPKVTNAKEKEDLARDFQMKWRNLRDALIRSERNLNTHPVAGGGKAKKKYRYSKQMAFLKKNIMYTHSNRIRNMEELVKCEEKEDEQVLHIKNEDTLSSGEAVSRNSNFEEHIDYGITDSIGPIGQRLDDDMCFFQSLLPTVKMLDSNQKLTFRINVMSLLQKQISQNYS</sequence>
<evidence type="ECO:0000313" key="5">
    <source>
        <dbReference type="Proteomes" id="UP001516400"/>
    </source>
</evidence>
<dbReference type="Pfam" id="PF02944">
    <property type="entry name" value="BESS"/>
    <property type="match status" value="1"/>
</dbReference>
<reference evidence="4 5" key="1">
    <citation type="journal article" date="2021" name="BMC Biol.">
        <title>Horizontally acquired antibacterial genes associated with adaptive radiation of ladybird beetles.</title>
        <authorList>
            <person name="Li H.S."/>
            <person name="Tang X.F."/>
            <person name="Huang Y.H."/>
            <person name="Xu Z.Y."/>
            <person name="Chen M.L."/>
            <person name="Du X.Y."/>
            <person name="Qiu B.Y."/>
            <person name="Chen P.T."/>
            <person name="Zhang W."/>
            <person name="Slipinski A."/>
            <person name="Escalona H.E."/>
            <person name="Waterhouse R.M."/>
            <person name="Zwick A."/>
            <person name="Pang H."/>
        </authorList>
    </citation>
    <scope>NUCLEOTIDE SEQUENCE [LARGE SCALE GENOMIC DNA]</scope>
    <source>
        <strain evidence="4">SYSU2018</strain>
    </source>
</reference>
<evidence type="ECO:0008006" key="6">
    <source>
        <dbReference type="Google" id="ProtNLM"/>
    </source>
</evidence>
<dbReference type="Proteomes" id="UP001516400">
    <property type="component" value="Unassembled WGS sequence"/>
</dbReference>
<dbReference type="GO" id="GO:0005634">
    <property type="term" value="C:nucleus"/>
    <property type="evidence" value="ECO:0007669"/>
    <property type="project" value="UniProtKB-SubCell"/>
</dbReference>
<accession>A0ABD2NR66</accession>
<dbReference type="PANTHER" id="PTHR12243">
    <property type="entry name" value="MADF DOMAIN TRANSCRIPTION FACTOR"/>
    <property type="match status" value="1"/>
</dbReference>
<dbReference type="InterPro" id="IPR039353">
    <property type="entry name" value="TF_Adf1"/>
</dbReference>
<evidence type="ECO:0000259" key="2">
    <source>
        <dbReference type="PROSITE" id="PS51029"/>
    </source>
</evidence>
<dbReference type="AlphaFoldDB" id="A0ABD2NR66"/>
<dbReference type="EMBL" id="JABFTP020000144">
    <property type="protein sequence ID" value="KAL3280871.1"/>
    <property type="molecule type" value="Genomic_DNA"/>
</dbReference>
<evidence type="ECO:0000313" key="4">
    <source>
        <dbReference type="EMBL" id="KAL3280871.1"/>
    </source>
</evidence>
<comment type="subcellular location">
    <subcellularLocation>
        <location evidence="1">Nucleus</location>
    </subcellularLocation>
</comment>
<dbReference type="PROSITE" id="PS51029">
    <property type="entry name" value="MADF"/>
    <property type="match status" value="1"/>
</dbReference>
<dbReference type="PANTHER" id="PTHR12243:SF67">
    <property type="entry name" value="COREPRESSOR OF PANGOLIN, ISOFORM A-RELATED"/>
    <property type="match status" value="1"/>
</dbReference>
<dbReference type="SMART" id="SM00595">
    <property type="entry name" value="MADF"/>
    <property type="match status" value="1"/>
</dbReference>
<keyword evidence="5" id="KW-1185">Reference proteome</keyword>
<gene>
    <name evidence="4" type="ORF">HHI36_004099</name>
</gene>
<dbReference type="InterPro" id="IPR006578">
    <property type="entry name" value="MADF-dom"/>
</dbReference>
<evidence type="ECO:0000256" key="1">
    <source>
        <dbReference type="PROSITE-ProRule" id="PRU00371"/>
    </source>
</evidence>
<evidence type="ECO:0000259" key="3">
    <source>
        <dbReference type="PROSITE" id="PS51031"/>
    </source>
</evidence>